<comment type="caution">
    <text evidence="1">The sequence shown here is derived from an EMBL/GenBank/DDBJ whole genome shotgun (WGS) entry which is preliminary data.</text>
</comment>
<organism evidence="1 2">
    <name type="scientific">Podospora bellae-mahoneyi</name>
    <dbReference type="NCBI Taxonomy" id="2093777"/>
    <lineage>
        <taxon>Eukaryota</taxon>
        <taxon>Fungi</taxon>
        <taxon>Dikarya</taxon>
        <taxon>Ascomycota</taxon>
        <taxon>Pezizomycotina</taxon>
        <taxon>Sordariomycetes</taxon>
        <taxon>Sordariomycetidae</taxon>
        <taxon>Sordariales</taxon>
        <taxon>Podosporaceae</taxon>
        <taxon>Podospora</taxon>
    </lineage>
</organism>
<dbReference type="EMBL" id="JAFFGZ010000001">
    <property type="protein sequence ID" value="KAK4649067.1"/>
    <property type="molecule type" value="Genomic_DNA"/>
</dbReference>
<dbReference type="RefSeq" id="XP_062738042.1">
    <property type="nucleotide sequence ID" value="XM_062872035.1"/>
</dbReference>
<sequence>MTASQANYLPIDIKYSGKGDNHWTRPLPPTSGRSTHVPLSFAPGPKNLHLPGLFILTQPSTLSQRLKLPGALGVNP</sequence>
<dbReference type="Proteomes" id="UP001322138">
    <property type="component" value="Unassembled WGS sequence"/>
</dbReference>
<accession>A0ABR0G023</accession>
<keyword evidence="2" id="KW-1185">Reference proteome</keyword>
<proteinExistence type="predicted"/>
<dbReference type="GeneID" id="87891117"/>
<gene>
    <name evidence="1" type="ORF">QC761_0017550</name>
</gene>
<protein>
    <submittedName>
        <fullName evidence="1">Uncharacterized protein</fullName>
    </submittedName>
</protein>
<evidence type="ECO:0000313" key="2">
    <source>
        <dbReference type="Proteomes" id="UP001322138"/>
    </source>
</evidence>
<name>A0ABR0G023_9PEZI</name>
<reference evidence="1 2" key="1">
    <citation type="journal article" date="2023" name="bioRxiv">
        <title>High-quality genome assemblies of four members of thePodospora anserinaspecies complex.</title>
        <authorList>
            <person name="Ament-Velasquez S.L."/>
            <person name="Vogan A.A."/>
            <person name="Wallerman O."/>
            <person name="Hartmann F."/>
            <person name="Gautier V."/>
            <person name="Silar P."/>
            <person name="Giraud T."/>
            <person name="Johannesson H."/>
        </authorList>
    </citation>
    <scope>NUCLEOTIDE SEQUENCE [LARGE SCALE GENOMIC DNA]</scope>
    <source>
        <strain evidence="1 2">CBS 112042</strain>
    </source>
</reference>
<evidence type="ECO:0000313" key="1">
    <source>
        <dbReference type="EMBL" id="KAK4649067.1"/>
    </source>
</evidence>